<feature type="transmembrane region" description="Helical" evidence="1">
    <location>
        <begin position="146"/>
        <end position="166"/>
    </location>
</feature>
<reference evidence="2 3" key="1">
    <citation type="submission" date="2020-12" db="EMBL/GenBank/DDBJ databases">
        <title>FDA dAtabase for Regulatory Grade micrObial Sequences (FDA-ARGOS): Supporting development and validation of Infectious Disease Dx tests.</title>
        <authorList>
            <person name="Sproer C."/>
            <person name="Gronow S."/>
            <person name="Severitt S."/>
            <person name="Schroder I."/>
            <person name="Tallon L."/>
            <person name="Sadzewicz L."/>
            <person name="Zhao X."/>
            <person name="Boylan J."/>
            <person name="Ott S."/>
            <person name="Bowen H."/>
            <person name="Vavikolanu K."/>
            <person name="Mehta A."/>
            <person name="Aluvathingal J."/>
            <person name="Nadendla S."/>
            <person name="Lowell S."/>
            <person name="Myers T."/>
            <person name="Yan Y."/>
            <person name="Sichtig H."/>
        </authorList>
    </citation>
    <scope>NUCLEOTIDE SEQUENCE [LARGE SCALE GENOMIC DNA]</scope>
    <source>
        <strain evidence="2 3">FDAARGOS_907</strain>
    </source>
</reference>
<dbReference type="Proteomes" id="UP000594967">
    <property type="component" value="Chromosome"/>
</dbReference>
<keyword evidence="3" id="KW-1185">Reference proteome</keyword>
<evidence type="ECO:0000313" key="2">
    <source>
        <dbReference type="EMBL" id="QPS20063.1"/>
    </source>
</evidence>
<keyword evidence="1" id="KW-0472">Membrane</keyword>
<feature type="transmembrane region" description="Helical" evidence="1">
    <location>
        <begin position="76"/>
        <end position="97"/>
    </location>
</feature>
<protein>
    <submittedName>
        <fullName evidence="2">Uncharacterized protein</fullName>
    </submittedName>
</protein>
<evidence type="ECO:0000256" key="1">
    <source>
        <dbReference type="SAM" id="Phobius"/>
    </source>
</evidence>
<keyword evidence="1" id="KW-1133">Transmembrane helix</keyword>
<feature type="transmembrane region" description="Helical" evidence="1">
    <location>
        <begin position="29"/>
        <end position="46"/>
    </location>
</feature>
<dbReference type="RefSeq" id="WP_137269256.1">
    <property type="nucleotide sequence ID" value="NZ_CP065673.1"/>
</dbReference>
<keyword evidence="1" id="KW-0812">Transmembrane</keyword>
<dbReference type="EMBL" id="CP065673">
    <property type="protein sequence ID" value="QPS20063.1"/>
    <property type="molecule type" value="Genomic_DNA"/>
</dbReference>
<accession>A0A7T2SR38</accession>
<name>A0A7T2SR38_SERPL</name>
<evidence type="ECO:0000313" key="3">
    <source>
        <dbReference type="Proteomes" id="UP000594967"/>
    </source>
</evidence>
<sequence>MQDNELLVEHYHKTYDLTFSVWESRNQSLLILLAVVGFSTLLTFNVSETQPLLVDIIAKLCGITSDERIAELKKSFPYGIIQSIFIIIVFYLTINLYHKTSFIRRSYKYLGGVESDIRKALNLPTGSVSFTREGDFYNNHRTFSSFMTGLSYVLILGVLLCSFLGMRLLNDWHAQDCLILITDGCLALGILYFFIVYAYLSLKK</sequence>
<proteinExistence type="predicted"/>
<organism evidence="2 3">
    <name type="scientific">Serratia plymuthica</name>
    <dbReference type="NCBI Taxonomy" id="82996"/>
    <lineage>
        <taxon>Bacteria</taxon>
        <taxon>Pseudomonadati</taxon>
        <taxon>Pseudomonadota</taxon>
        <taxon>Gammaproteobacteria</taxon>
        <taxon>Enterobacterales</taxon>
        <taxon>Yersiniaceae</taxon>
        <taxon>Serratia</taxon>
    </lineage>
</organism>
<feature type="transmembrane region" description="Helical" evidence="1">
    <location>
        <begin position="178"/>
        <end position="200"/>
    </location>
</feature>
<gene>
    <name evidence="2" type="ORF">I6G64_21250</name>
</gene>